<protein>
    <recommendedName>
        <fullName evidence="3">Retrotransposon gag domain-containing protein</fullName>
    </recommendedName>
</protein>
<organism evidence="1 2">
    <name type="scientific">Spinacia oleracea</name>
    <name type="common">Spinach</name>
    <dbReference type="NCBI Taxonomy" id="3562"/>
    <lineage>
        <taxon>Eukaryota</taxon>
        <taxon>Viridiplantae</taxon>
        <taxon>Streptophyta</taxon>
        <taxon>Embryophyta</taxon>
        <taxon>Tracheophyta</taxon>
        <taxon>Spermatophyta</taxon>
        <taxon>Magnoliopsida</taxon>
        <taxon>eudicotyledons</taxon>
        <taxon>Gunneridae</taxon>
        <taxon>Pentapetalae</taxon>
        <taxon>Caryophyllales</taxon>
        <taxon>Chenopodiaceae</taxon>
        <taxon>Chenopodioideae</taxon>
        <taxon>Anserineae</taxon>
        <taxon>Spinacia</taxon>
    </lineage>
</organism>
<evidence type="ECO:0000313" key="2">
    <source>
        <dbReference type="RefSeq" id="XP_021852954.1"/>
    </source>
</evidence>
<reference evidence="2" key="2">
    <citation type="submission" date="2025-08" db="UniProtKB">
        <authorList>
            <consortium name="RefSeq"/>
        </authorList>
    </citation>
    <scope>IDENTIFICATION</scope>
    <source>
        <tissue evidence="2">Leaf</tissue>
    </source>
</reference>
<keyword evidence="1" id="KW-1185">Reference proteome</keyword>
<reference evidence="1" key="1">
    <citation type="journal article" date="2021" name="Nat. Commun.">
        <title>Genomic analyses provide insights into spinach domestication and the genetic basis of agronomic traits.</title>
        <authorList>
            <person name="Cai X."/>
            <person name="Sun X."/>
            <person name="Xu C."/>
            <person name="Sun H."/>
            <person name="Wang X."/>
            <person name="Ge C."/>
            <person name="Zhang Z."/>
            <person name="Wang Q."/>
            <person name="Fei Z."/>
            <person name="Jiao C."/>
            <person name="Wang Q."/>
        </authorList>
    </citation>
    <scope>NUCLEOTIDE SEQUENCE [LARGE SCALE GENOMIC DNA]</scope>
    <source>
        <strain evidence="1">cv. Varoflay</strain>
    </source>
</reference>
<dbReference type="Pfam" id="PF14223">
    <property type="entry name" value="Retrotran_gag_2"/>
    <property type="match status" value="1"/>
</dbReference>
<evidence type="ECO:0008006" key="3">
    <source>
        <dbReference type="Google" id="ProtNLM"/>
    </source>
</evidence>
<dbReference type="OrthoDB" id="1729427at2759"/>
<dbReference type="RefSeq" id="XP_021852954.1">
    <property type="nucleotide sequence ID" value="XM_021997262.1"/>
</dbReference>
<dbReference type="AlphaFoldDB" id="A0A9R0JZL2"/>
<dbReference type="GeneID" id="110792461"/>
<evidence type="ECO:0000313" key="1">
    <source>
        <dbReference type="Proteomes" id="UP000813463"/>
    </source>
</evidence>
<dbReference type="PANTHER" id="PTHR47481">
    <property type="match status" value="1"/>
</dbReference>
<dbReference type="Proteomes" id="UP000813463">
    <property type="component" value="Chromosome 1"/>
</dbReference>
<accession>A0A9R0JZL2</accession>
<gene>
    <name evidence="2" type="primary">LOC110792461</name>
</gene>
<sequence>MGDNDETPKSASVSTAFHPALGVTNITNLVKLTLDVNQERLDAIVLQWIYGTITTDLLFKVLDDNATALVVWDRLRKLFQNNKGTRVVHLENQFGLTRLQDFSSLDEYCQALRTISIQLASLGHLISEERLVLQLVARLTEEYKTIATIIQQSVPLPSFEEACSSLDLDRRS</sequence>
<proteinExistence type="predicted"/>
<dbReference type="PANTHER" id="PTHR47481:SF38">
    <property type="entry name" value="POU DOMAIN, CLASS 4, TRANSCRIPTION FACTOR 1-LIKE"/>
    <property type="match status" value="1"/>
</dbReference>
<dbReference type="KEGG" id="soe:110792461"/>
<name>A0A9R0JZL2_SPIOL</name>